<evidence type="ECO:0000256" key="1">
    <source>
        <dbReference type="SAM" id="Phobius"/>
    </source>
</evidence>
<dbReference type="GO" id="GO:0004252">
    <property type="term" value="F:serine-type endopeptidase activity"/>
    <property type="evidence" value="ECO:0007669"/>
    <property type="project" value="InterPro"/>
</dbReference>
<sequence length="423" mass="48327">MKPNLVLIKLIMRLSILMLLFVMLFIISTFLYSIRYWPDVYNYVNANITITRIPTISELNLTVFEVIEYNTEMYSTTDADYYTNGYDTNTVEYTFGFEDIEYRNSKVRRSAELEDMGSDYKDVPKKSVVVDYFFDDEDETSTKLIKDLVDERKLTTRDLKDVEVMPETQFFYGYPKMTVESCNGDKMVVSDAVFPWVATIFVKNESKGNQFDYFCDGALISNKLVLTAARCTYNGNVSFSPEIFIVILGKTSLQTNSGEEKILRVKAVKRHENYTVTEGKATNDLAVLVLEETVGLVDGLATACLKSDEETTESEENSKEAITTAWSFSGDLTLIYFDKEKSKACGQDNKVENTFCATYRNDVALCPSYGGLYVTISADNHLHLQGLRNGNPLDRGICYDRNVNYTSLKHYRKWIRDVIESNK</sequence>
<feature type="domain" description="Peptidase S1" evidence="2">
    <location>
        <begin position="181"/>
        <end position="420"/>
    </location>
</feature>
<dbReference type="PANTHER" id="PTHR24260:SF143">
    <property type="entry name" value="SERINE PROTEASE GD-LIKE PROTEIN"/>
    <property type="match status" value="1"/>
</dbReference>
<organism evidence="3 4">
    <name type="scientific">Diatraea saccharalis</name>
    <name type="common">sugarcane borer</name>
    <dbReference type="NCBI Taxonomy" id="40085"/>
    <lineage>
        <taxon>Eukaryota</taxon>
        <taxon>Metazoa</taxon>
        <taxon>Ecdysozoa</taxon>
        <taxon>Arthropoda</taxon>
        <taxon>Hexapoda</taxon>
        <taxon>Insecta</taxon>
        <taxon>Pterygota</taxon>
        <taxon>Neoptera</taxon>
        <taxon>Endopterygota</taxon>
        <taxon>Lepidoptera</taxon>
        <taxon>Glossata</taxon>
        <taxon>Ditrysia</taxon>
        <taxon>Pyraloidea</taxon>
        <taxon>Crambidae</taxon>
        <taxon>Crambinae</taxon>
        <taxon>Diatraea</taxon>
    </lineage>
</organism>
<feature type="non-terminal residue" evidence="3">
    <location>
        <position position="423"/>
    </location>
</feature>
<evidence type="ECO:0000313" key="4">
    <source>
        <dbReference type="Proteomes" id="UP001153714"/>
    </source>
</evidence>
<keyword evidence="1" id="KW-0812">Transmembrane</keyword>
<proteinExistence type="predicted"/>
<dbReference type="GO" id="GO:0006508">
    <property type="term" value="P:proteolysis"/>
    <property type="evidence" value="ECO:0007669"/>
    <property type="project" value="InterPro"/>
</dbReference>
<dbReference type="SMART" id="SM00020">
    <property type="entry name" value="Tryp_SPc"/>
    <property type="match status" value="1"/>
</dbReference>
<evidence type="ECO:0000313" key="3">
    <source>
        <dbReference type="EMBL" id="CAG9792312.1"/>
    </source>
</evidence>
<dbReference type="EMBL" id="OU893335">
    <property type="protein sequence ID" value="CAG9792312.1"/>
    <property type="molecule type" value="Genomic_DNA"/>
</dbReference>
<dbReference type="InterPro" id="IPR051333">
    <property type="entry name" value="CLIP_Serine_Protease"/>
</dbReference>
<keyword evidence="4" id="KW-1185">Reference proteome</keyword>
<accession>A0A9N9R8A9</accession>
<feature type="transmembrane region" description="Helical" evidence="1">
    <location>
        <begin position="12"/>
        <end position="34"/>
    </location>
</feature>
<evidence type="ECO:0000259" key="2">
    <source>
        <dbReference type="PROSITE" id="PS50240"/>
    </source>
</evidence>
<dbReference type="SUPFAM" id="SSF50494">
    <property type="entry name" value="Trypsin-like serine proteases"/>
    <property type="match status" value="1"/>
</dbReference>
<keyword evidence="1" id="KW-0472">Membrane</keyword>
<dbReference type="Gene3D" id="2.40.10.10">
    <property type="entry name" value="Trypsin-like serine proteases"/>
    <property type="match status" value="1"/>
</dbReference>
<dbReference type="InterPro" id="IPR043504">
    <property type="entry name" value="Peptidase_S1_PA_chymotrypsin"/>
</dbReference>
<protein>
    <recommendedName>
        <fullName evidence="2">Peptidase S1 domain-containing protein</fullName>
    </recommendedName>
</protein>
<keyword evidence="1" id="KW-1133">Transmembrane helix</keyword>
<dbReference type="OrthoDB" id="7468414at2759"/>
<gene>
    <name evidence="3" type="ORF">DIATSA_LOCUS9858</name>
</gene>
<dbReference type="Pfam" id="PF00089">
    <property type="entry name" value="Trypsin"/>
    <property type="match status" value="1"/>
</dbReference>
<dbReference type="PANTHER" id="PTHR24260">
    <property type="match status" value="1"/>
</dbReference>
<reference evidence="3" key="1">
    <citation type="submission" date="2021-12" db="EMBL/GenBank/DDBJ databases">
        <authorList>
            <person name="King R."/>
        </authorList>
    </citation>
    <scope>NUCLEOTIDE SEQUENCE</scope>
</reference>
<dbReference type="AlphaFoldDB" id="A0A9N9R8A9"/>
<name>A0A9N9R8A9_9NEOP</name>
<dbReference type="InterPro" id="IPR009003">
    <property type="entry name" value="Peptidase_S1_PA"/>
</dbReference>
<dbReference type="InterPro" id="IPR001254">
    <property type="entry name" value="Trypsin_dom"/>
</dbReference>
<dbReference type="PROSITE" id="PS50240">
    <property type="entry name" value="TRYPSIN_DOM"/>
    <property type="match status" value="1"/>
</dbReference>
<dbReference type="Proteomes" id="UP001153714">
    <property type="component" value="Chromosome 4"/>
</dbReference>
<reference evidence="3" key="2">
    <citation type="submission" date="2022-10" db="EMBL/GenBank/DDBJ databases">
        <authorList>
            <consortium name="ENA_rothamsted_submissions"/>
            <consortium name="culmorum"/>
            <person name="King R."/>
        </authorList>
    </citation>
    <scope>NUCLEOTIDE SEQUENCE</scope>
</reference>